<feature type="non-terminal residue" evidence="1">
    <location>
        <position position="25"/>
    </location>
</feature>
<dbReference type="EMBL" id="UINC01069975">
    <property type="protein sequence ID" value="SVC03765.1"/>
    <property type="molecule type" value="Genomic_DNA"/>
</dbReference>
<sequence>MSDIRLSPINDKTIWTGLSLENDRS</sequence>
<reference evidence="1" key="1">
    <citation type="submission" date="2018-05" db="EMBL/GenBank/DDBJ databases">
        <authorList>
            <person name="Lanie J.A."/>
            <person name="Ng W.-L."/>
            <person name="Kazmierczak K.M."/>
            <person name="Andrzejewski T.M."/>
            <person name="Davidsen T.M."/>
            <person name="Wayne K.J."/>
            <person name="Tettelin H."/>
            <person name="Glass J.I."/>
            <person name="Rusch D."/>
            <person name="Podicherti R."/>
            <person name="Tsui H.-C.T."/>
            <person name="Winkler M.E."/>
        </authorList>
    </citation>
    <scope>NUCLEOTIDE SEQUENCE</scope>
</reference>
<protein>
    <submittedName>
        <fullName evidence="1">Uncharacterized protein</fullName>
    </submittedName>
</protein>
<gene>
    <name evidence="1" type="ORF">METZ01_LOCUS256619</name>
</gene>
<name>A0A382IWJ5_9ZZZZ</name>
<dbReference type="AlphaFoldDB" id="A0A382IWJ5"/>
<organism evidence="1">
    <name type="scientific">marine metagenome</name>
    <dbReference type="NCBI Taxonomy" id="408172"/>
    <lineage>
        <taxon>unclassified sequences</taxon>
        <taxon>metagenomes</taxon>
        <taxon>ecological metagenomes</taxon>
    </lineage>
</organism>
<proteinExistence type="predicted"/>
<accession>A0A382IWJ5</accession>
<evidence type="ECO:0000313" key="1">
    <source>
        <dbReference type="EMBL" id="SVC03765.1"/>
    </source>
</evidence>